<organism evidence="1">
    <name type="scientific">Rhizophora mucronata</name>
    <name type="common">Asiatic mangrove</name>
    <dbReference type="NCBI Taxonomy" id="61149"/>
    <lineage>
        <taxon>Eukaryota</taxon>
        <taxon>Viridiplantae</taxon>
        <taxon>Streptophyta</taxon>
        <taxon>Embryophyta</taxon>
        <taxon>Tracheophyta</taxon>
        <taxon>Spermatophyta</taxon>
        <taxon>Magnoliopsida</taxon>
        <taxon>eudicotyledons</taxon>
        <taxon>Gunneridae</taxon>
        <taxon>Pentapetalae</taxon>
        <taxon>rosids</taxon>
        <taxon>fabids</taxon>
        <taxon>Malpighiales</taxon>
        <taxon>Rhizophoraceae</taxon>
        <taxon>Rhizophora</taxon>
    </lineage>
</organism>
<sequence>MEVLRAGSVHDDVDGPGFGATAELHRCAKSVGPRHVLANWKERTRTIRSAEFLET</sequence>
<name>A0A2P2QEW8_RHIMU</name>
<accession>A0A2P2QEW8</accession>
<dbReference type="EMBL" id="GGEC01085001">
    <property type="protein sequence ID" value="MBX65485.1"/>
    <property type="molecule type" value="Transcribed_RNA"/>
</dbReference>
<protein>
    <submittedName>
        <fullName evidence="1">Uncharacterized protein</fullName>
    </submittedName>
</protein>
<evidence type="ECO:0000313" key="1">
    <source>
        <dbReference type="EMBL" id="MBX65485.1"/>
    </source>
</evidence>
<dbReference type="AlphaFoldDB" id="A0A2P2QEW8"/>
<reference evidence="1" key="1">
    <citation type="submission" date="2018-02" db="EMBL/GenBank/DDBJ databases">
        <title>Rhizophora mucronata_Transcriptome.</title>
        <authorList>
            <person name="Meera S.P."/>
            <person name="Sreeshan A."/>
            <person name="Augustine A."/>
        </authorList>
    </citation>
    <scope>NUCLEOTIDE SEQUENCE</scope>
    <source>
        <tissue evidence="1">Leaf</tissue>
    </source>
</reference>
<proteinExistence type="predicted"/>